<comment type="caution">
    <text evidence="1">The sequence shown here is derived from an EMBL/GenBank/DDBJ whole genome shotgun (WGS) entry which is preliminary data.</text>
</comment>
<reference evidence="1" key="1">
    <citation type="submission" date="2021-06" db="EMBL/GenBank/DDBJ databases">
        <authorList>
            <person name="Kallberg Y."/>
            <person name="Tangrot J."/>
            <person name="Rosling A."/>
        </authorList>
    </citation>
    <scope>NUCLEOTIDE SEQUENCE</scope>
    <source>
        <strain evidence="1">AU212A</strain>
    </source>
</reference>
<proteinExistence type="predicted"/>
<organism evidence="1 2">
    <name type="scientific">Scutellospora calospora</name>
    <dbReference type="NCBI Taxonomy" id="85575"/>
    <lineage>
        <taxon>Eukaryota</taxon>
        <taxon>Fungi</taxon>
        <taxon>Fungi incertae sedis</taxon>
        <taxon>Mucoromycota</taxon>
        <taxon>Glomeromycotina</taxon>
        <taxon>Glomeromycetes</taxon>
        <taxon>Diversisporales</taxon>
        <taxon>Gigasporaceae</taxon>
        <taxon>Scutellospora</taxon>
    </lineage>
</organism>
<feature type="non-terminal residue" evidence="1">
    <location>
        <position position="109"/>
    </location>
</feature>
<dbReference type="Proteomes" id="UP000789860">
    <property type="component" value="Unassembled WGS sequence"/>
</dbReference>
<evidence type="ECO:0000313" key="1">
    <source>
        <dbReference type="EMBL" id="CAG8512331.1"/>
    </source>
</evidence>
<protein>
    <submittedName>
        <fullName evidence="1">6217_t:CDS:1</fullName>
    </submittedName>
</protein>
<accession>A0ACA9L5R9</accession>
<gene>
    <name evidence="1" type="ORF">SCALOS_LOCUS3714</name>
</gene>
<name>A0ACA9L5R9_9GLOM</name>
<keyword evidence="2" id="KW-1185">Reference proteome</keyword>
<sequence>MRKFLLLVLSTRTTSLSRYSRLLLIHFLRAGRMVLSRCPSLYSSKASDDWTLSRCSDKASDNWAFQDPKDTSNSEESSNIINKVALKDQDIAFIDQNSGSTIEESEEED</sequence>
<dbReference type="EMBL" id="CAJVPM010004370">
    <property type="protein sequence ID" value="CAG8512331.1"/>
    <property type="molecule type" value="Genomic_DNA"/>
</dbReference>
<evidence type="ECO:0000313" key="2">
    <source>
        <dbReference type="Proteomes" id="UP000789860"/>
    </source>
</evidence>